<dbReference type="AlphaFoldDB" id="I1C6K3"/>
<dbReference type="VEuPathDB" id="FungiDB:RO3G_08788"/>
<dbReference type="Gene3D" id="2.60.120.260">
    <property type="entry name" value="Galactose-binding domain-like"/>
    <property type="match status" value="1"/>
</dbReference>
<sequence length="101" mass="11573">MFGKFYQSHVCNLKEFKVLGGLDPDGSMIELLHSGLKNDSEPEVFPLKHHYKEMVFPVQYIKIIPLAAYGTSFNFSIWYLEVTGISEKSTVHKISEEYEAV</sequence>
<dbReference type="EMBL" id="CH476737">
    <property type="protein sequence ID" value="EIE84083.1"/>
    <property type="molecule type" value="Genomic_DNA"/>
</dbReference>
<dbReference type="PANTHER" id="PTHR15526">
    <property type="entry name" value="MUSKELIN"/>
    <property type="match status" value="1"/>
</dbReference>
<dbReference type="InterPro" id="IPR010565">
    <property type="entry name" value="Muskelin_N"/>
</dbReference>
<dbReference type="STRING" id="246409.I1C6K3"/>
<evidence type="ECO:0000313" key="4">
    <source>
        <dbReference type="Proteomes" id="UP000009138"/>
    </source>
</evidence>
<reference evidence="3 4" key="1">
    <citation type="journal article" date="2009" name="PLoS Genet.">
        <title>Genomic analysis of the basal lineage fungus Rhizopus oryzae reveals a whole-genome duplication.</title>
        <authorList>
            <person name="Ma L.-J."/>
            <person name="Ibrahim A.S."/>
            <person name="Skory C."/>
            <person name="Grabherr M.G."/>
            <person name="Burger G."/>
            <person name="Butler M."/>
            <person name="Elias M."/>
            <person name="Idnurm A."/>
            <person name="Lang B.F."/>
            <person name="Sone T."/>
            <person name="Abe A."/>
            <person name="Calvo S.E."/>
            <person name="Corrochano L.M."/>
            <person name="Engels R."/>
            <person name="Fu J."/>
            <person name="Hansberg W."/>
            <person name="Kim J.-M."/>
            <person name="Kodira C.D."/>
            <person name="Koehrsen M.J."/>
            <person name="Liu B."/>
            <person name="Miranda-Saavedra D."/>
            <person name="O'Leary S."/>
            <person name="Ortiz-Castellanos L."/>
            <person name="Poulter R."/>
            <person name="Rodriguez-Romero J."/>
            <person name="Ruiz-Herrera J."/>
            <person name="Shen Y.-Q."/>
            <person name="Zeng Q."/>
            <person name="Galagan J."/>
            <person name="Birren B.W."/>
            <person name="Cuomo C.A."/>
            <person name="Wickes B.L."/>
        </authorList>
    </citation>
    <scope>NUCLEOTIDE SEQUENCE [LARGE SCALE GENOMIC DNA]</scope>
    <source>
        <strain evidence="4">RA 99-880 / ATCC MYA-4621 / FGSC 9543 / NRRL 43880</strain>
    </source>
</reference>
<accession>I1C6K3</accession>
<keyword evidence="4" id="KW-1185">Reference proteome</keyword>
<dbReference type="InterPro" id="IPR052456">
    <property type="entry name" value="CTLH_complex_component"/>
</dbReference>
<dbReference type="RefSeq" id="XP_067519479.1">
    <property type="nucleotide sequence ID" value="XM_067663378.1"/>
</dbReference>
<proteinExistence type="predicted"/>
<dbReference type="PANTHER" id="PTHR15526:SF5">
    <property type="entry name" value="MUSKELIN"/>
    <property type="match status" value="1"/>
</dbReference>
<keyword evidence="1" id="KW-0677">Repeat</keyword>
<dbReference type="InParanoid" id="I1C6K3"/>
<dbReference type="Pfam" id="PF06588">
    <property type="entry name" value="Muskelin_N"/>
    <property type="match status" value="1"/>
</dbReference>
<gene>
    <name evidence="3" type="ORF">RO3G_08788</name>
</gene>
<dbReference type="GO" id="GO:0005737">
    <property type="term" value="C:cytoplasm"/>
    <property type="evidence" value="ECO:0007669"/>
    <property type="project" value="TreeGrafter"/>
</dbReference>
<dbReference type="Proteomes" id="UP000009138">
    <property type="component" value="Unassembled WGS sequence"/>
</dbReference>
<protein>
    <recommendedName>
        <fullName evidence="2">Muskelin N-terminal domain-containing protein</fullName>
    </recommendedName>
</protein>
<dbReference type="GeneID" id="93615759"/>
<evidence type="ECO:0000259" key="2">
    <source>
        <dbReference type="Pfam" id="PF06588"/>
    </source>
</evidence>
<organism evidence="3 4">
    <name type="scientific">Rhizopus delemar (strain RA 99-880 / ATCC MYA-4621 / FGSC 9543 / NRRL 43880)</name>
    <name type="common">Mucormycosis agent</name>
    <name type="synonym">Rhizopus arrhizus var. delemar</name>
    <dbReference type="NCBI Taxonomy" id="246409"/>
    <lineage>
        <taxon>Eukaryota</taxon>
        <taxon>Fungi</taxon>
        <taxon>Fungi incertae sedis</taxon>
        <taxon>Mucoromycota</taxon>
        <taxon>Mucoromycotina</taxon>
        <taxon>Mucoromycetes</taxon>
        <taxon>Mucorales</taxon>
        <taxon>Mucorineae</taxon>
        <taxon>Rhizopodaceae</taxon>
        <taxon>Rhizopus</taxon>
    </lineage>
</organism>
<feature type="domain" description="Muskelin N-terminal" evidence="2">
    <location>
        <begin position="2"/>
        <end position="99"/>
    </location>
</feature>
<name>I1C6K3_RHIO9</name>
<evidence type="ECO:0000313" key="3">
    <source>
        <dbReference type="EMBL" id="EIE84083.1"/>
    </source>
</evidence>
<evidence type="ECO:0000256" key="1">
    <source>
        <dbReference type="ARBA" id="ARBA00022737"/>
    </source>
</evidence>
<dbReference type="eggNOG" id="KOG2437">
    <property type="taxonomic scope" value="Eukaryota"/>
</dbReference>